<dbReference type="STRING" id="68775.A0A5C3MC75"/>
<evidence type="ECO:0000256" key="1">
    <source>
        <dbReference type="SAM" id="MobiDB-lite"/>
    </source>
</evidence>
<keyword evidence="4" id="KW-1185">Reference proteome</keyword>
<dbReference type="EMBL" id="ML213594">
    <property type="protein sequence ID" value="TFK41438.1"/>
    <property type="molecule type" value="Genomic_DNA"/>
</dbReference>
<feature type="region of interest" description="Disordered" evidence="1">
    <location>
        <begin position="184"/>
        <end position="232"/>
    </location>
</feature>
<dbReference type="Proteomes" id="UP000308652">
    <property type="component" value="Unassembled WGS sequence"/>
</dbReference>
<protein>
    <recommendedName>
        <fullName evidence="5">Integral membrane protein</fullName>
    </recommendedName>
</protein>
<keyword evidence="2" id="KW-0812">Transmembrane</keyword>
<sequence>MPIHANAIEALNHKDIKRWHITLHPSVIKECAHNGMPSLIREFFHPTRAILTWDHGKQKQDWRSRDHRKHRHILLSPSTTRDRTGTTFWERLSHMTRLEYWNVSWWVAIAFTAGSIVWVVNGFIAFLPFCTSVPEDDVGNGWTAFLGATIFEIGSVVGMWEAWNRDDTAAFGWNVKRVLTGTRDEEQGQGQGYQKGEKEVLERDANGRRNPNGNRNENGDKENGSLAFSNPVDDEAPRKQWVWFSLDSHYFHELGFHGAFWQFWGATIFWISGFTAIPQIHTAIENNTPLLNGAFWSPQVVGGSGFIISATFLMLEAQNHWWKPEPLSVGWHVGFWNFIGAVGFTMCGAFGYASTSSHGAEYQSSLSTFWGGWAFLIGSVMQWYEAVNAT</sequence>
<dbReference type="AlphaFoldDB" id="A0A5C3MC75"/>
<feature type="transmembrane region" description="Helical" evidence="2">
    <location>
        <begin position="142"/>
        <end position="163"/>
    </location>
</feature>
<gene>
    <name evidence="3" type="ORF">BDQ12DRAFT_645878</name>
</gene>
<dbReference type="OrthoDB" id="2603at2759"/>
<feature type="transmembrane region" description="Helical" evidence="2">
    <location>
        <begin position="105"/>
        <end position="130"/>
    </location>
</feature>
<feature type="transmembrane region" description="Helical" evidence="2">
    <location>
        <begin position="259"/>
        <end position="278"/>
    </location>
</feature>
<evidence type="ECO:0000256" key="2">
    <source>
        <dbReference type="SAM" id="Phobius"/>
    </source>
</evidence>
<feature type="transmembrane region" description="Helical" evidence="2">
    <location>
        <begin position="366"/>
        <end position="384"/>
    </location>
</feature>
<name>A0A5C3MC75_9AGAR</name>
<evidence type="ECO:0000313" key="4">
    <source>
        <dbReference type="Proteomes" id="UP000308652"/>
    </source>
</evidence>
<keyword evidence="2" id="KW-1133">Transmembrane helix</keyword>
<organism evidence="3 4">
    <name type="scientific">Crucibulum laeve</name>
    <dbReference type="NCBI Taxonomy" id="68775"/>
    <lineage>
        <taxon>Eukaryota</taxon>
        <taxon>Fungi</taxon>
        <taxon>Dikarya</taxon>
        <taxon>Basidiomycota</taxon>
        <taxon>Agaricomycotina</taxon>
        <taxon>Agaricomycetes</taxon>
        <taxon>Agaricomycetidae</taxon>
        <taxon>Agaricales</taxon>
        <taxon>Agaricineae</taxon>
        <taxon>Nidulariaceae</taxon>
        <taxon>Crucibulum</taxon>
    </lineage>
</organism>
<proteinExistence type="predicted"/>
<evidence type="ECO:0000313" key="3">
    <source>
        <dbReference type="EMBL" id="TFK41438.1"/>
    </source>
</evidence>
<feature type="transmembrane region" description="Helical" evidence="2">
    <location>
        <begin position="335"/>
        <end position="354"/>
    </location>
</feature>
<accession>A0A5C3MC75</accession>
<keyword evidence="2" id="KW-0472">Membrane</keyword>
<evidence type="ECO:0008006" key="5">
    <source>
        <dbReference type="Google" id="ProtNLM"/>
    </source>
</evidence>
<feature type="compositionally biased region" description="Basic and acidic residues" evidence="1">
    <location>
        <begin position="195"/>
        <end position="207"/>
    </location>
</feature>
<reference evidence="3 4" key="1">
    <citation type="journal article" date="2019" name="Nat. Ecol. Evol.">
        <title>Megaphylogeny resolves global patterns of mushroom evolution.</title>
        <authorList>
            <person name="Varga T."/>
            <person name="Krizsan K."/>
            <person name="Foldi C."/>
            <person name="Dima B."/>
            <person name="Sanchez-Garcia M."/>
            <person name="Sanchez-Ramirez S."/>
            <person name="Szollosi G.J."/>
            <person name="Szarkandi J.G."/>
            <person name="Papp V."/>
            <person name="Albert L."/>
            <person name="Andreopoulos W."/>
            <person name="Angelini C."/>
            <person name="Antonin V."/>
            <person name="Barry K.W."/>
            <person name="Bougher N.L."/>
            <person name="Buchanan P."/>
            <person name="Buyck B."/>
            <person name="Bense V."/>
            <person name="Catcheside P."/>
            <person name="Chovatia M."/>
            <person name="Cooper J."/>
            <person name="Damon W."/>
            <person name="Desjardin D."/>
            <person name="Finy P."/>
            <person name="Geml J."/>
            <person name="Haridas S."/>
            <person name="Hughes K."/>
            <person name="Justo A."/>
            <person name="Karasinski D."/>
            <person name="Kautmanova I."/>
            <person name="Kiss B."/>
            <person name="Kocsube S."/>
            <person name="Kotiranta H."/>
            <person name="LaButti K.M."/>
            <person name="Lechner B.E."/>
            <person name="Liimatainen K."/>
            <person name="Lipzen A."/>
            <person name="Lukacs Z."/>
            <person name="Mihaltcheva S."/>
            <person name="Morgado L.N."/>
            <person name="Niskanen T."/>
            <person name="Noordeloos M.E."/>
            <person name="Ohm R.A."/>
            <person name="Ortiz-Santana B."/>
            <person name="Ovrebo C."/>
            <person name="Racz N."/>
            <person name="Riley R."/>
            <person name="Savchenko A."/>
            <person name="Shiryaev A."/>
            <person name="Soop K."/>
            <person name="Spirin V."/>
            <person name="Szebenyi C."/>
            <person name="Tomsovsky M."/>
            <person name="Tulloss R.E."/>
            <person name="Uehling J."/>
            <person name="Grigoriev I.V."/>
            <person name="Vagvolgyi C."/>
            <person name="Papp T."/>
            <person name="Martin F.M."/>
            <person name="Miettinen O."/>
            <person name="Hibbett D.S."/>
            <person name="Nagy L.G."/>
        </authorList>
    </citation>
    <scope>NUCLEOTIDE SEQUENCE [LARGE SCALE GENOMIC DNA]</scope>
    <source>
        <strain evidence="3 4">CBS 166.37</strain>
    </source>
</reference>
<feature type="transmembrane region" description="Helical" evidence="2">
    <location>
        <begin position="290"/>
        <end position="315"/>
    </location>
</feature>